<organism evidence="4 5">
    <name type="scientific">Chrysochromulina tobinii</name>
    <dbReference type="NCBI Taxonomy" id="1460289"/>
    <lineage>
        <taxon>Eukaryota</taxon>
        <taxon>Haptista</taxon>
        <taxon>Haptophyta</taxon>
        <taxon>Prymnesiophyceae</taxon>
        <taxon>Prymnesiales</taxon>
        <taxon>Chrysochromulinaceae</taxon>
        <taxon>Chrysochromulina</taxon>
    </lineage>
</organism>
<feature type="compositionally biased region" description="Basic and acidic residues" evidence="2">
    <location>
        <begin position="231"/>
        <end position="261"/>
    </location>
</feature>
<gene>
    <name evidence="4" type="ORF">Ctob_011855</name>
</gene>
<proteinExistence type="predicted"/>
<dbReference type="InterPro" id="IPR017499">
    <property type="entry name" value="Thf1"/>
</dbReference>
<feature type="region of interest" description="Disordered" evidence="2">
    <location>
        <begin position="230"/>
        <end position="261"/>
    </location>
</feature>
<evidence type="ECO:0000256" key="2">
    <source>
        <dbReference type="SAM" id="MobiDB-lite"/>
    </source>
</evidence>
<feature type="chain" id="PRO_5005602517" evidence="3">
    <location>
        <begin position="18"/>
        <end position="261"/>
    </location>
</feature>
<sequence>MSLRLLLALGCLLPAASFRASGTVGSASTAQRARPAVCGVANVPKTVGEARTGFNKAYGRPVDGVQQGFVNEMLTGCQLALISPGYAPSRVFSLGFESLCTAFLANSGEGPKIHDALLAGLGMDAKKLVSEAEALKAAAAGMSEAELLASPDLKAIASKPGYKYSYPLGAGLLALMALVGSEPSKEVIERWCTALGLPASRLTKDWEFYEDASRKLVEVRQMMAEMKAAGKRKEAAKLKEEAEKAMKEADEAEAKEKAANK</sequence>
<keyword evidence="3" id="KW-0732">Signal</keyword>
<evidence type="ECO:0000313" key="5">
    <source>
        <dbReference type="Proteomes" id="UP000037460"/>
    </source>
</evidence>
<accession>A0A0M0KB87</accession>
<dbReference type="PANTHER" id="PTHR34793:SF1">
    <property type="entry name" value="PROTEIN THYLAKOID FORMATION 1, CHLOROPLASTIC"/>
    <property type="match status" value="1"/>
</dbReference>
<evidence type="ECO:0000256" key="3">
    <source>
        <dbReference type="SAM" id="SignalP"/>
    </source>
</evidence>
<dbReference type="Proteomes" id="UP000037460">
    <property type="component" value="Unassembled WGS sequence"/>
</dbReference>
<keyword evidence="1" id="KW-0175">Coiled coil</keyword>
<dbReference type="PANTHER" id="PTHR34793">
    <property type="entry name" value="PROTEIN THYLAKOID FORMATION 1, CHLOROPLASTIC"/>
    <property type="match status" value="1"/>
</dbReference>
<comment type="caution">
    <text evidence="4">The sequence shown here is derived from an EMBL/GenBank/DDBJ whole genome shotgun (WGS) entry which is preliminary data.</text>
</comment>
<keyword evidence="5" id="KW-1185">Reference proteome</keyword>
<dbReference type="Pfam" id="PF11264">
    <property type="entry name" value="ThylakoidFormat"/>
    <property type="match status" value="1"/>
</dbReference>
<evidence type="ECO:0000313" key="4">
    <source>
        <dbReference type="EMBL" id="KOO35683.1"/>
    </source>
</evidence>
<dbReference type="EMBL" id="JWZX01000789">
    <property type="protein sequence ID" value="KOO35683.1"/>
    <property type="molecule type" value="Genomic_DNA"/>
</dbReference>
<evidence type="ECO:0000256" key="1">
    <source>
        <dbReference type="ARBA" id="ARBA00023054"/>
    </source>
</evidence>
<protein>
    <submittedName>
        <fullName evidence="4">Uncharacterized protein</fullName>
    </submittedName>
</protein>
<reference evidence="5" key="1">
    <citation type="journal article" date="2015" name="PLoS Genet.">
        <title>Genome Sequence and Transcriptome Analyses of Chrysochromulina tobin: Metabolic Tools for Enhanced Algal Fitness in the Prominent Order Prymnesiales (Haptophyceae).</title>
        <authorList>
            <person name="Hovde B.T."/>
            <person name="Deodato C.R."/>
            <person name="Hunsperger H.M."/>
            <person name="Ryken S.A."/>
            <person name="Yost W."/>
            <person name="Jha R.K."/>
            <person name="Patterson J."/>
            <person name="Monnat R.J. Jr."/>
            <person name="Barlow S.B."/>
            <person name="Starkenburg S.R."/>
            <person name="Cattolico R.A."/>
        </authorList>
    </citation>
    <scope>NUCLEOTIDE SEQUENCE</scope>
    <source>
        <strain evidence="5">CCMP291</strain>
    </source>
</reference>
<dbReference type="AlphaFoldDB" id="A0A0M0KB87"/>
<dbReference type="GO" id="GO:0010207">
    <property type="term" value="P:photosystem II assembly"/>
    <property type="evidence" value="ECO:0007669"/>
    <property type="project" value="InterPro"/>
</dbReference>
<feature type="signal peptide" evidence="3">
    <location>
        <begin position="1"/>
        <end position="17"/>
    </location>
</feature>
<name>A0A0M0KB87_9EUKA</name>